<organism evidence="3 4">
    <name type="scientific">Confluentibacter flavum</name>
    <dbReference type="NCBI Taxonomy" id="1909700"/>
    <lineage>
        <taxon>Bacteria</taxon>
        <taxon>Pseudomonadati</taxon>
        <taxon>Bacteroidota</taxon>
        <taxon>Flavobacteriia</taxon>
        <taxon>Flavobacteriales</taxon>
        <taxon>Flavobacteriaceae</taxon>
        <taxon>Confluentibacter</taxon>
    </lineage>
</organism>
<comment type="caution">
    <text evidence="3">The sequence shown here is derived from an EMBL/GenBank/DDBJ whole genome shotgun (WGS) entry which is preliminary data.</text>
</comment>
<dbReference type="InterPro" id="IPR001387">
    <property type="entry name" value="Cro/C1-type_HTH"/>
</dbReference>
<dbReference type="PANTHER" id="PTHR46797:SF1">
    <property type="entry name" value="METHYLPHOSPHONATE SYNTHASE"/>
    <property type="match status" value="1"/>
</dbReference>
<gene>
    <name evidence="3" type="ORF">CSW08_00765</name>
</gene>
<feature type="domain" description="HTH cro/C1-type" evidence="2">
    <location>
        <begin position="45"/>
        <end position="88"/>
    </location>
</feature>
<dbReference type="PANTHER" id="PTHR46797">
    <property type="entry name" value="HTH-TYPE TRANSCRIPTIONAL REGULATOR"/>
    <property type="match status" value="1"/>
</dbReference>
<dbReference type="Gene3D" id="1.10.260.40">
    <property type="entry name" value="lambda repressor-like DNA-binding domains"/>
    <property type="match status" value="1"/>
</dbReference>
<keyword evidence="1" id="KW-0238">DNA-binding</keyword>
<dbReference type="Proteomes" id="UP000233435">
    <property type="component" value="Unassembled WGS sequence"/>
</dbReference>
<dbReference type="CDD" id="cd00093">
    <property type="entry name" value="HTH_XRE"/>
    <property type="match status" value="1"/>
</dbReference>
<dbReference type="GO" id="GO:0003700">
    <property type="term" value="F:DNA-binding transcription factor activity"/>
    <property type="evidence" value="ECO:0007669"/>
    <property type="project" value="TreeGrafter"/>
</dbReference>
<dbReference type="InterPro" id="IPR010982">
    <property type="entry name" value="Lambda_DNA-bd_dom_sf"/>
</dbReference>
<dbReference type="GO" id="GO:0005829">
    <property type="term" value="C:cytosol"/>
    <property type="evidence" value="ECO:0007669"/>
    <property type="project" value="TreeGrafter"/>
</dbReference>
<dbReference type="PROSITE" id="PS50943">
    <property type="entry name" value="HTH_CROC1"/>
    <property type="match status" value="1"/>
</dbReference>
<evidence type="ECO:0000256" key="1">
    <source>
        <dbReference type="ARBA" id="ARBA00023125"/>
    </source>
</evidence>
<proteinExistence type="predicted"/>
<reference evidence="3 4" key="1">
    <citation type="submission" date="2017-12" db="EMBL/GenBank/DDBJ databases">
        <title>Confluentibacter flavum sp. nov., isolated from the saline lake.</title>
        <authorList>
            <person name="Yu L."/>
        </authorList>
    </citation>
    <scope>NUCLEOTIDE SEQUENCE [LARGE SCALE GENOMIC DNA]</scope>
    <source>
        <strain evidence="3 4">3B</strain>
    </source>
</reference>
<dbReference type="AlphaFoldDB" id="A0A2N3HPJ0"/>
<dbReference type="InterPro" id="IPR050807">
    <property type="entry name" value="TransReg_Diox_bact_type"/>
</dbReference>
<keyword evidence="4" id="KW-1185">Reference proteome</keyword>
<sequence length="103" mass="11817">MKTNTKNKNLMTLEEFKDKNYGKLGTKERDELEAGYESFKIGTLIHDTRIEMGMTQEQLAEKVGTTKSYISKIENNMKEARISTLQKIIELGFGGRLELNIKI</sequence>
<dbReference type="Pfam" id="PF01381">
    <property type="entry name" value="HTH_3"/>
    <property type="match status" value="1"/>
</dbReference>
<evidence type="ECO:0000313" key="3">
    <source>
        <dbReference type="EMBL" id="PKQ46876.1"/>
    </source>
</evidence>
<dbReference type="SUPFAM" id="SSF47413">
    <property type="entry name" value="lambda repressor-like DNA-binding domains"/>
    <property type="match status" value="1"/>
</dbReference>
<dbReference type="GO" id="GO:0003677">
    <property type="term" value="F:DNA binding"/>
    <property type="evidence" value="ECO:0007669"/>
    <property type="project" value="UniProtKB-KW"/>
</dbReference>
<evidence type="ECO:0000259" key="2">
    <source>
        <dbReference type="PROSITE" id="PS50943"/>
    </source>
</evidence>
<name>A0A2N3HPJ0_9FLAO</name>
<protein>
    <submittedName>
        <fullName evidence="3">Transcriptional regulator</fullName>
    </submittedName>
</protein>
<evidence type="ECO:0000313" key="4">
    <source>
        <dbReference type="Proteomes" id="UP000233435"/>
    </source>
</evidence>
<dbReference type="OrthoDB" id="337567at2"/>
<accession>A0A2N3HPJ0</accession>
<dbReference type="SMART" id="SM00530">
    <property type="entry name" value="HTH_XRE"/>
    <property type="match status" value="1"/>
</dbReference>
<dbReference type="EMBL" id="PJEO01000004">
    <property type="protein sequence ID" value="PKQ46876.1"/>
    <property type="molecule type" value="Genomic_DNA"/>
</dbReference>